<keyword evidence="9" id="KW-1185">Reference proteome</keyword>
<gene>
    <name evidence="8" type="ORF">CRV06_10905</name>
</gene>
<feature type="modified residue" description="4-aspartylphosphate" evidence="4">
    <location>
        <position position="55"/>
    </location>
</feature>
<dbReference type="GO" id="GO:0006355">
    <property type="term" value="P:regulation of DNA-templated transcription"/>
    <property type="evidence" value="ECO:0007669"/>
    <property type="project" value="InterPro"/>
</dbReference>
<dbReference type="Pfam" id="PF00486">
    <property type="entry name" value="Trans_reg_C"/>
    <property type="match status" value="1"/>
</dbReference>
<keyword evidence="3 5" id="KW-0238">DNA-binding</keyword>
<evidence type="ECO:0000256" key="2">
    <source>
        <dbReference type="ARBA" id="ARBA00023012"/>
    </source>
</evidence>
<dbReference type="InterPro" id="IPR039420">
    <property type="entry name" value="WalR-like"/>
</dbReference>
<dbReference type="EMBL" id="PDKO01000009">
    <property type="protein sequence ID" value="RXJ62258.1"/>
    <property type="molecule type" value="Genomic_DNA"/>
</dbReference>
<dbReference type="AlphaFoldDB" id="A0A4V1LPS9"/>
<dbReference type="Pfam" id="PF00072">
    <property type="entry name" value="Response_reg"/>
    <property type="match status" value="1"/>
</dbReference>
<dbReference type="Gene3D" id="3.40.50.2300">
    <property type="match status" value="1"/>
</dbReference>
<feature type="DNA-binding region" description="OmpR/PhoB-type" evidence="5">
    <location>
        <begin position="131"/>
        <end position="227"/>
    </location>
</feature>
<organism evidence="8 9">
    <name type="scientific">Halarcobacter anaerophilus</name>
    <dbReference type="NCBI Taxonomy" id="877500"/>
    <lineage>
        <taxon>Bacteria</taxon>
        <taxon>Pseudomonadati</taxon>
        <taxon>Campylobacterota</taxon>
        <taxon>Epsilonproteobacteria</taxon>
        <taxon>Campylobacterales</taxon>
        <taxon>Arcobacteraceae</taxon>
        <taxon>Halarcobacter</taxon>
    </lineage>
</organism>
<dbReference type="Proteomes" id="UP000290191">
    <property type="component" value="Unassembled WGS sequence"/>
</dbReference>
<dbReference type="InterPro" id="IPR001789">
    <property type="entry name" value="Sig_transdc_resp-reg_receiver"/>
</dbReference>
<dbReference type="PANTHER" id="PTHR48111">
    <property type="entry name" value="REGULATOR OF RPOS"/>
    <property type="match status" value="1"/>
</dbReference>
<dbReference type="InterPro" id="IPR036388">
    <property type="entry name" value="WH-like_DNA-bd_sf"/>
</dbReference>
<evidence type="ECO:0000256" key="1">
    <source>
        <dbReference type="ARBA" id="ARBA00022553"/>
    </source>
</evidence>
<keyword evidence="2" id="KW-0902">Two-component regulatory system</keyword>
<evidence type="ECO:0000259" key="6">
    <source>
        <dbReference type="PROSITE" id="PS50110"/>
    </source>
</evidence>
<evidence type="ECO:0000259" key="7">
    <source>
        <dbReference type="PROSITE" id="PS51755"/>
    </source>
</evidence>
<sequence length="236" mass="27422">MTRSKILIVEDETIVALDIKKTLENLDFEITNTVTNYNSALNSVRVNKPDLILMDINLGQKYDGIDTVKKIHAIEKIPVIYVTAFTDEQTIKRAIQTNPVSYLVKPFKRDELKSNILLGLYKISKENNDYKNIIDVDIGLGYYYNYKENRLLYKEMPIKLSNNENLLLRILIEANNKVVTFEELEERIWPNNEISDSTLRTLVYRLRSKLEHRLIETVQKVGCRLNKDNPMHAASS</sequence>
<accession>A0A4V1LPS9</accession>
<evidence type="ECO:0000256" key="3">
    <source>
        <dbReference type="ARBA" id="ARBA00023125"/>
    </source>
</evidence>
<dbReference type="Gene3D" id="1.10.10.10">
    <property type="entry name" value="Winged helix-like DNA-binding domain superfamily/Winged helix DNA-binding domain"/>
    <property type="match status" value="1"/>
</dbReference>
<evidence type="ECO:0000256" key="5">
    <source>
        <dbReference type="PROSITE-ProRule" id="PRU01091"/>
    </source>
</evidence>
<name>A0A4V1LPS9_9BACT</name>
<protein>
    <submittedName>
        <fullName evidence="8">DNA-binding response regulator</fullName>
    </submittedName>
</protein>
<dbReference type="PROSITE" id="PS50110">
    <property type="entry name" value="RESPONSE_REGULATORY"/>
    <property type="match status" value="1"/>
</dbReference>
<feature type="domain" description="OmpR/PhoB-type" evidence="7">
    <location>
        <begin position="131"/>
        <end position="227"/>
    </location>
</feature>
<dbReference type="SMART" id="SM00448">
    <property type="entry name" value="REC"/>
    <property type="match status" value="1"/>
</dbReference>
<feature type="domain" description="Response regulatory" evidence="6">
    <location>
        <begin position="5"/>
        <end position="120"/>
    </location>
</feature>
<dbReference type="GO" id="GO:0000976">
    <property type="term" value="F:transcription cis-regulatory region binding"/>
    <property type="evidence" value="ECO:0007669"/>
    <property type="project" value="TreeGrafter"/>
</dbReference>
<evidence type="ECO:0000313" key="9">
    <source>
        <dbReference type="Proteomes" id="UP000290191"/>
    </source>
</evidence>
<comment type="caution">
    <text evidence="8">The sequence shown here is derived from an EMBL/GenBank/DDBJ whole genome shotgun (WGS) entry which is preliminary data.</text>
</comment>
<dbReference type="SMART" id="SM00862">
    <property type="entry name" value="Trans_reg_C"/>
    <property type="match status" value="1"/>
</dbReference>
<evidence type="ECO:0000313" key="8">
    <source>
        <dbReference type="EMBL" id="RXJ62258.1"/>
    </source>
</evidence>
<dbReference type="STRING" id="877500.GCA_000935065_03410"/>
<dbReference type="PANTHER" id="PTHR48111:SF40">
    <property type="entry name" value="PHOSPHATE REGULON TRANSCRIPTIONAL REGULATORY PROTEIN PHOB"/>
    <property type="match status" value="1"/>
</dbReference>
<evidence type="ECO:0000256" key="4">
    <source>
        <dbReference type="PROSITE-ProRule" id="PRU00169"/>
    </source>
</evidence>
<dbReference type="GO" id="GO:0005829">
    <property type="term" value="C:cytosol"/>
    <property type="evidence" value="ECO:0007669"/>
    <property type="project" value="TreeGrafter"/>
</dbReference>
<reference evidence="8 9" key="1">
    <citation type="submission" date="2017-10" db="EMBL/GenBank/DDBJ databases">
        <title>Genomics of the genus Arcobacter.</title>
        <authorList>
            <person name="Perez-Cataluna A."/>
            <person name="Figueras M.J."/>
        </authorList>
    </citation>
    <scope>NUCLEOTIDE SEQUENCE [LARGE SCALE GENOMIC DNA]</scope>
    <source>
        <strain evidence="8 9">DSM 24636</strain>
    </source>
</reference>
<dbReference type="GO" id="GO:0000156">
    <property type="term" value="F:phosphorelay response regulator activity"/>
    <property type="evidence" value="ECO:0007669"/>
    <property type="project" value="TreeGrafter"/>
</dbReference>
<dbReference type="OrthoDB" id="8912111at2"/>
<proteinExistence type="predicted"/>
<dbReference type="SUPFAM" id="SSF52172">
    <property type="entry name" value="CheY-like"/>
    <property type="match status" value="1"/>
</dbReference>
<dbReference type="InterPro" id="IPR016032">
    <property type="entry name" value="Sig_transdc_resp-reg_C-effctor"/>
</dbReference>
<dbReference type="CDD" id="cd17534">
    <property type="entry name" value="REC_DC-like"/>
    <property type="match status" value="1"/>
</dbReference>
<dbReference type="InterPro" id="IPR011006">
    <property type="entry name" value="CheY-like_superfamily"/>
</dbReference>
<dbReference type="CDD" id="cd00383">
    <property type="entry name" value="trans_reg_C"/>
    <property type="match status" value="1"/>
</dbReference>
<dbReference type="SUPFAM" id="SSF46894">
    <property type="entry name" value="C-terminal effector domain of the bipartite response regulators"/>
    <property type="match status" value="1"/>
</dbReference>
<dbReference type="RefSeq" id="WP_044419442.1">
    <property type="nucleotide sequence ID" value="NZ_CP041070.1"/>
</dbReference>
<dbReference type="InterPro" id="IPR001867">
    <property type="entry name" value="OmpR/PhoB-type_DNA-bd"/>
</dbReference>
<keyword evidence="1 4" id="KW-0597">Phosphoprotein</keyword>
<dbReference type="PROSITE" id="PS51755">
    <property type="entry name" value="OMPR_PHOB"/>
    <property type="match status" value="1"/>
</dbReference>
<dbReference type="GO" id="GO:0032993">
    <property type="term" value="C:protein-DNA complex"/>
    <property type="evidence" value="ECO:0007669"/>
    <property type="project" value="TreeGrafter"/>
</dbReference>